<dbReference type="EMBL" id="BRZM01000507">
    <property type="protein sequence ID" value="GLD71075.1"/>
    <property type="molecule type" value="Genomic_DNA"/>
</dbReference>
<comment type="caution">
    <text evidence="1">The sequence shown here is derived from an EMBL/GenBank/DDBJ whole genome shotgun (WGS) entry which is preliminary data.</text>
</comment>
<evidence type="ECO:0000313" key="2">
    <source>
        <dbReference type="Proteomes" id="UP001279410"/>
    </source>
</evidence>
<dbReference type="PANTHER" id="PTHR22878">
    <property type="entry name" value="DYNEIN HEAVY CHAIN 6, AXONEMAL-LIKE-RELATED"/>
    <property type="match status" value="1"/>
</dbReference>
<dbReference type="InterPro" id="IPR026983">
    <property type="entry name" value="DHC"/>
</dbReference>
<dbReference type="PANTHER" id="PTHR22878:SF66">
    <property type="entry name" value="DYNEIN AXONEMAL HEAVY CHAIN 7"/>
    <property type="match status" value="1"/>
</dbReference>
<dbReference type="GO" id="GO:0045505">
    <property type="term" value="F:dynein intermediate chain binding"/>
    <property type="evidence" value="ECO:0007669"/>
    <property type="project" value="InterPro"/>
</dbReference>
<dbReference type="AlphaFoldDB" id="A0AAD3NG09"/>
<accession>A0AAD3NG09</accession>
<dbReference type="GO" id="GO:0007018">
    <property type="term" value="P:microtubule-based movement"/>
    <property type="evidence" value="ECO:0007669"/>
    <property type="project" value="InterPro"/>
</dbReference>
<dbReference type="GO" id="GO:0051959">
    <property type="term" value="F:dynein light intermediate chain binding"/>
    <property type="evidence" value="ECO:0007669"/>
    <property type="project" value="InterPro"/>
</dbReference>
<organism evidence="1 2">
    <name type="scientific">Lates japonicus</name>
    <name type="common">Japanese lates</name>
    <dbReference type="NCBI Taxonomy" id="270547"/>
    <lineage>
        <taxon>Eukaryota</taxon>
        <taxon>Metazoa</taxon>
        <taxon>Chordata</taxon>
        <taxon>Craniata</taxon>
        <taxon>Vertebrata</taxon>
        <taxon>Euteleostomi</taxon>
        <taxon>Actinopterygii</taxon>
        <taxon>Neopterygii</taxon>
        <taxon>Teleostei</taxon>
        <taxon>Neoteleostei</taxon>
        <taxon>Acanthomorphata</taxon>
        <taxon>Carangaria</taxon>
        <taxon>Carangaria incertae sedis</taxon>
        <taxon>Centropomidae</taxon>
        <taxon>Lates</taxon>
    </lineage>
</organism>
<proteinExistence type="predicted"/>
<name>A0AAD3NG09_LATJO</name>
<protein>
    <submittedName>
        <fullName evidence="1">Dynein heavy chain 7, axonemal-like protein</fullName>
    </submittedName>
</protein>
<evidence type="ECO:0000313" key="1">
    <source>
        <dbReference type="EMBL" id="GLD71075.1"/>
    </source>
</evidence>
<gene>
    <name evidence="1" type="ORF">AKAME5_002239500</name>
</gene>
<keyword evidence="2" id="KW-1185">Reference proteome</keyword>
<reference evidence="1" key="1">
    <citation type="submission" date="2022-08" db="EMBL/GenBank/DDBJ databases">
        <title>Genome sequencing of akame (Lates japonicus).</title>
        <authorList>
            <person name="Hashiguchi Y."/>
            <person name="Takahashi H."/>
        </authorList>
    </citation>
    <scope>NUCLEOTIDE SEQUENCE</scope>
    <source>
        <strain evidence="1">Kochi</strain>
    </source>
</reference>
<dbReference type="Proteomes" id="UP001279410">
    <property type="component" value="Unassembled WGS sequence"/>
</dbReference>
<sequence length="367" mass="43316">MVYDILSCQKYNYYIQKGIDLENVSPLEDFWLKNILSMVPCYLRSLNAPLELLVNEIREDYLLSIKTAILKYTFRDSRESDKDKVKDLPPHRLEVEVLPKPWNKSFVHARKRMRDNLHSINPTMLQVLYLWHVSYKDVRLIDVQEFHSREESMELSAFQQIVTRHVDNARGILFKNWIPEVQNIYYQGFRRKLVPARSNMAKLSSFFNCVAALMTSQLQSLAIDSMRDYTSLISQDPQSERAYEHSGFVLHLILEDREIKFEPDFKLYEEAFINVYEFMLRSISMVPRLETKLFPEWPGSQFGSTLKPIILPEILEAQQEEVRRVFWAECVKPKEYVHEYDKYAPLMCHVTLEGNWCTGGEFTTLGD</sequence>
<dbReference type="GO" id="GO:0030286">
    <property type="term" value="C:dynein complex"/>
    <property type="evidence" value="ECO:0007669"/>
    <property type="project" value="InterPro"/>
</dbReference>